<evidence type="ECO:0000313" key="2">
    <source>
        <dbReference type="Proteomes" id="UP000011744"/>
    </source>
</evidence>
<dbReference type="PATRIC" id="fig|1244869.3.peg.605"/>
<accession>M2ZB29</accession>
<gene>
    <name evidence="1" type="ORF">H261_03026</name>
</gene>
<protein>
    <submittedName>
        <fullName evidence="1">Uncharacterized protein</fullName>
    </submittedName>
</protein>
<keyword evidence="2" id="KW-1185">Reference proteome</keyword>
<dbReference type="RefSeq" id="WP_008614205.1">
    <property type="nucleotide sequence ID" value="NZ_AONQ01000004.1"/>
</dbReference>
<reference evidence="1 2" key="1">
    <citation type="journal article" date="2014" name="Genome Announc.">
        <title>Draft Genome Sequence of Magnetospirillum sp. Strain SO-1, a Freshwater Magnetotactic Bacterium Isolated from the Ol'khovka River, Russia.</title>
        <authorList>
            <person name="Grouzdev D.S."/>
            <person name="Dziuba M.V."/>
            <person name="Sukhacheva M.S."/>
            <person name="Mardanov A.V."/>
            <person name="Beletskiy A.V."/>
            <person name="Kuznetsov B.B."/>
            <person name="Skryabin K.G."/>
        </authorList>
    </citation>
    <scope>NUCLEOTIDE SEQUENCE [LARGE SCALE GENOMIC DNA]</scope>
    <source>
        <strain evidence="1 2">SO-1</strain>
    </source>
</reference>
<proteinExistence type="predicted"/>
<sequence>MIDADDSDALIHFTREVLACPHLRACEFGDYCAILGASLLAEYDHHPHNMAVG</sequence>
<dbReference type="OrthoDB" id="7360576at2"/>
<comment type="caution">
    <text evidence="1">The sequence shown here is derived from an EMBL/GenBank/DDBJ whole genome shotgun (WGS) entry which is preliminary data.</text>
</comment>
<dbReference type="EMBL" id="AONQ01000004">
    <property type="protein sequence ID" value="EME71600.1"/>
    <property type="molecule type" value="Genomic_DNA"/>
</dbReference>
<dbReference type="AlphaFoldDB" id="M2ZB29"/>
<dbReference type="Proteomes" id="UP000011744">
    <property type="component" value="Unassembled WGS sequence"/>
</dbReference>
<organism evidence="1 2">
    <name type="scientific">Paramagnetospirillum caucaseum</name>
    <dbReference type="NCBI Taxonomy" id="1244869"/>
    <lineage>
        <taxon>Bacteria</taxon>
        <taxon>Pseudomonadati</taxon>
        <taxon>Pseudomonadota</taxon>
        <taxon>Alphaproteobacteria</taxon>
        <taxon>Rhodospirillales</taxon>
        <taxon>Magnetospirillaceae</taxon>
        <taxon>Paramagnetospirillum</taxon>
    </lineage>
</organism>
<name>M2ZB29_9PROT</name>
<evidence type="ECO:0000313" key="1">
    <source>
        <dbReference type="EMBL" id="EME71600.1"/>
    </source>
</evidence>